<proteinExistence type="predicted"/>
<dbReference type="PROSITE" id="PS50848">
    <property type="entry name" value="START"/>
    <property type="match status" value="1"/>
</dbReference>
<accession>A0ABY7FH83</accession>
<dbReference type="InterPro" id="IPR051213">
    <property type="entry name" value="START_lipid_transfer"/>
</dbReference>
<gene>
    <name evidence="2" type="ORF">MAR_015446</name>
</gene>
<dbReference type="SUPFAM" id="SSF55961">
    <property type="entry name" value="Bet v1-like"/>
    <property type="match status" value="1"/>
</dbReference>
<reference evidence="2" key="1">
    <citation type="submission" date="2022-11" db="EMBL/GenBank/DDBJ databases">
        <title>Centuries of genome instability and evolution in soft-shell clam transmissible cancer (bioRxiv).</title>
        <authorList>
            <person name="Hart S.F.M."/>
            <person name="Yonemitsu M.A."/>
            <person name="Giersch R.M."/>
            <person name="Beal B.F."/>
            <person name="Arriagada G."/>
            <person name="Davis B.W."/>
            <person name="Ostrander E.A."/>
            <person name="Goff S.P."/>
            <person name="Metzger M.J."/>
        </authorList>
    </citation>
    <scope>NUCLEOTIDE SEQUENCE</scope>
    <source>
        <strain evidence="2">MELC-2E11</strain>
        <tissue evidence="2">Siphon/mantle</tissue>
    </source>
</reference>
<evidence type="ECO:0000313" key="3">
    <source>
        <dbReference type="Proteomes" id="UP001164746"/>
    </source>
</evidence>
<dbReference type="Proteomes" id="UP001164746">
    <property type="component" value="Chromosome 12"/>
</dbReference>
<name>A0ABY7FH83_MYAAR</name>
<sequence>MFAKWNTLSSLAGGAWKSQCMKFMQDQMTMLKAVGLQCNMIAAHRVKRTLQIVQLYRNLYGKKSPAQFLEKLSSLVKANPQEKMLFLLGAAFFDWKGNRVSETDMTRIEEDLRPFFDHKIADTPFHDKSGDVWELVFNKESFKLWRCPVPVHGSYKDIPATAFFNIQLDLDYRKQWDRHIVQLEKVAEDQETGSEIVYWATHFPLGILYDRDYLYVRRYKNYMMLMAKSVQHPQFPETKQFVRVAEYSSQMVIRPHSKFEENGFDYVMSYYDNPHL</sequence>
<dbReference type="PANTHER" id="PTHR19308">
    <property type="entry name" value="PHOSPHATIDYLCHOLINE TRANSFER PROTEIN"/>
    <property type="match status" value="1"/>
</dbReference>
<evidence type="ECO:0000259" key="1">
    <source>
        <dbReference type="PROSITE" id="PS50848"/>
    </source>
</evidence>
<dbReference type="EMBL" id="CP111023">
    <property type="protein sequence ID" value="WAR21472.1"/>
    <property type="molecule type" value="Genomic_DNA"/>
</dbReference>
<protein>
    <submittedName>
        <fullName evidence="2">STAR7-like protein</fullName>
    </submittedName>
</protein>
<dbReference type="InterPro" id="IPR023393">
    <property type="entry name" value="START-like_dom_sf"/>
</dbReference>
<organism evidence="2 3">
    <name type="scientific">Mya arenaria</name>
    <name type="common">Soft-shell clam</name>
    <dbReference type="NCBI Taxonomy" id="6604"/>
    <lineage>
        <taxon>Eukaryota</taxon>
        <taxon>Metazoa</taxon>
        <taxon>Spiralia</taxon>
        <taxon>Lophotrochozoa</taxon>
        <taxon>Mollusca</taxon>
        <taxon>Bivalvia</taxon>
        <taxon>Autobranchia</taxon>
        <taxon>Heteroconchia</taxon>
        <taxon>Euheterodonta</taxon>
        <taxon>Imparidentia</taxon>
        <taxon>Neoheterodontei</taxon>
        <taxon>Myida</taxon>
        <taxon>Myoidea</taxon>
        <taxon>Myidae</taxon>
        <taxon>Mya</taxon>
    </lineage>
</organism>
<dbReference type="Pfam" id="PF01852">
    <property type="entry name" value="START"/>
    <property type="match status" value="1"/>
</dbReference>
<dbReference type="PANTHER" id="PTHR19308:SF8">
    <property type="entry name" value="STAR-RELATED LIPID TRANSFER PROTEIN 7, MITOCHONDRIAL"/>
    <property type="match status" value="1"/>
</dbReference>
<keyword evidence="3" id="KW-1185">Reference proteome</keyword>
<evidence type="ECO:0000313" key="2">
    <source>
        <dbReference type="EMBL" id="WAR21472.1"/>
    </source>
</evidence>
<feature type="non-terminal residue" evidence="2">
    <location>
        <position position="276"/>
    </location>
</feature>
<dbReference type="InterPro" id="IPR002913">
    <property type="entry name" value="START_lipid-bd_dom"/>
</dbReference>
<dbReference type="Gene3D" id="3.30.530.20">
    <property type="match status" value="1"/>
</dbReference>
<feature type="domain" description="START" evidence="1">
    <location>
        <begin position="133"/>
        <end position="276"/>
    </location>
</feature>